<evidence type="ECO:0000313" key="2">
    <source>
        <dbReference type="Proteomes" id="UP000070578"/>
    </source>
</evidence>
<organism evidence="1 2">
    <name type="scientific">Candidatus Gallionella acididurans</name>
    <dbReference type="NCBI Taxonomy" id="1796491"/>
    <lineage>
        <taxon>Bacteria</taxon>
        <taxon>Pseudomonadati</taxon>
        <taxon>Pseudomonadota</taxon>
        <taxon>Betaproteobacteria</taxon>
        <taxon>Nitrosomonadales</taxon>
        <taxon>Gallionellaceae</taxon>
        <taxon>Gallionella</taxon>
    </lineage>
</organism>
<gene>
    <name evidence="1" type="ORF">AWT59_1945</name>
</gene>
<evidence type="ECO:0000313" key="1">
    <source>
        <dbReference type="EMBL" id="KXS31941.1"/>
    </source>
</evidence>
<comment type="caution">
    <text evidence="1">The sequence shown here is derived from an EMBL/GenBank/DDBJ whole genome shotgun (WGS) entry which is preliminary data.</text>
</comment>
<dbReference type="EMBL" id="LSLI01000049">
    <property type="protein sequence ID" value="KXS31941.1"/>
    <property type="molecule type" value="Genomic_DNA"/>
</dbReference>
<accession>A0A139BSI9</accession>
<name>A0A139BSI9_9PROT</name>
<reference evidence="1 2" key="1">
    <citation type="submission" date="2016-02" db="EMBL/GenBank/DDBJ databases">
        <authorList>
            <person name="Wen L."/>
            <person name="He K."/>
            <person name="Yang H."/>
        </authorList>
    </citation>
    <scope>NUCLEOTIDE SEQUENCE [LARGE SCALE GENOMIC DNA]</scope>
    <source>
        <strain evidence="1">ShG14-8</strain>
    </source>
</reference>
<reference evidence="1 2" key="2">
    <citation type="submission" date="2016-03" db="EMBL/GenBank/DDBJ databases">
        <title>New uncultured bacterium of the family Gallionellaceae from acid mine drainage: description and reconstruction of genome based on metagenomic analysis of microbial community.</title>
        <authorList>
            <person name="Kadnikov V."/>
            <person name="Ivasenko D."/>
            <person name="Beletsky A."/>
            <person name="Mardanov A."/>
            <person name="Danilova E."/>
            <person name="Pimenov N."/>
            <person name="Karnachuk O."/>
            <person name="Ravin N."/>
        </authorList>
    </citation>
    <scope>NUCLEOTIDE SEQUENCE [LARGE SCALE GENOMIC DNA]</scope>
    <source>
        <strain evidence="1">ShG14-8</strain>
    </source>
</reference>
<sequence length="124" mass="13679">MQHPSYFQPVYLKEAVMKFIFSLLALFVLAGTAVVAPQSNAFASTAFANKGKVLDTMDASIYTYIQVGSDKGPVWIATTTTKVARGDTVSYPDDGVVMHNFTSKSLNRKFDKIIFVDKMSVIKK</sequence>
<dbReference type="Proteomes" id="UP000070578">
    <property type="component" value="Unassembled WGS sequence"/>
</dbReference>
<dbReference type="AlphaFoldDB" id="A0A139BSI9"/>
<protein>
    <submittedName>
        <fullName evidence="1">NrfJ-related protein</fullName>
    </submittedName>
</protein>
<proteinExistence type="predicted"/>